<keyword evidence="9" id="KW-1185">Reference proteome</keyword>
<evidence type="ECO:0000256" key="1">
    <source>
        <dbReference type="ARBA" id="ARBA00022598"/>
    </source>
</evidence>
<evidence type="ECO:0000256" key="5">
    <source>
        <dbReference type="ARBA" id="ARBA00022840"/>
    </source>
</evidence>
<protein>
    <recommendedName>
        <fullName evidence="7">Glutamine amidotransferase domain-containing protein</fullName>
    </recommendedName>
</protein>
<evidence type="ECO:0000256" key="3">
    <source>
        <dbReference type="ARBA" id="ARBA00022749"/>
    </source>
</evidence>
<accession>A0AAD1YZT2</accession>
<name>A0AAD1YZT2_9LAMI</name>
<dbReference type="PANTHER" id="PTHR11922:SF2">
    <property type="entry name" value="GMP SYNTHASE [GLUTAMINE-HYDROLYZING]"/>
    <property type="match status" value="1"/>
</dbReference>
<feature type="signal peptide" evidence="6">
    <location>
        <begin position="1"/>
        <end position="16"/>
    </location>
</feature>
<reference evidence="8" key="1">
    <citation type="submission" date="2023-05" db="EMBL/GenBank/DDBJ databases">
        <authorList>
            <person name="Huff M."/>
        </authorList>
    </citation>
    <scope>NUCLEOTIDE SEQUENCE</scope>
</reference>
<evidence type="ECO:0000256" key="2">
    <source>
        <dbReference type="ARBA" id="ARBA00022741"/>
    </source>
</evidence>
<dbReference type="GO" id="GO:0005524">
    <property type="term" value="F:ATP binding"/>
    <property type="evidence" value="ECO:0007669"/>
    <property type="project" value="UniProtKB-KW"/>
</dbReference>
<gene>
    <name evidence="8" type="ORF">FPE_LOCUS5132</name>
</gene>
<dbReference type="Gene3D" id="3.40.50.880">
    <property type="match status" value="1"/>
</dbReference>
<dbReference type="Pfam" id="PF00117">
    <property type="entry name" value="GATase"/>
    <property type="match status" value="1"/>
</dbReference>
<dbReference type="EMBL" id="OU503038">
    <property type="protein sequence ID" value="CAI9757702.1"/>
    <property type="molecule type" value="Genomic_DNA"/>
</dbReference>
<evidence type="ECO:0000256" key="4">
    <source>
        <dbReference type="ARBA" id="ARBA00022755"/>
    </source>
</evidence>
<keyword evidence="4" id="KW-0658">Purine biosynthesis</keyword>
<feature type="chain" id="PRO_5041909820" description="Glutamine amidotransferase domain-containing protein" evidence="6">
    <location>
        <begin position="17"/>
        <end position="106"/>
    </location>
</feature>
<evidence type="ECO:0000259" key="7">
    <source>
        <dbReference type="Pfam" id="PF00117"/>
    </source>
</evidence>
<dbReference type="InterPro" id="IPR029062">
    <property type="entry name" value="Class_I_gatase-like"/>
</dbReference>
<evidence type="ECO:0000256" key="6">
    <source>
        <dbReference type="SAM" id="SignalP"/>
    </source>
</evidence>
<proteinExistence type="predicted"/>
<keyword evidence="1" id="KW-0436">Ligase</keyword>
<dbReference type="SUPFAM" id="SSF52317">
    <property type="entry name" value="Class I glutamine amidotransferase-like"/>
    <property type="match status" value="1"/>
</dbReference>
<keyword evidence="3" id="KW-0332">GMP biosynthesis</keyword>
<dbReference type="PROSITE" id="PS51273">
    <property type="entry name" value="GATASE_TYPE_1"/>
    <property type="match status" value="1"/>
</dbReference>
<dbReference type="Proteomes" id="UP000834106">
    <property type="component" value="Chromosome 3"/>
</dbReference>
<evidence type="ECO:0000313" key="9">
    <source>
        <dbReference type="Proteomes" id="UP000834106"/>
    </source>
</evidence>
<organism evidence="8 9">
    <name type="scientific">Fraxinus pennsylvanica</name>
    <dbReference type="NCBI Taxonomy" id="56036"/>
    <lineage>
        <taxon>Eukaryota</taxon>
        <taxon>Viridiplantae</taxon>
        <taxon>Streptophyta</taxon>
        <taxon>Embryophyta</taxon>
        <taxon>Tracheophyta</taxon>
        <taxon>Spermatophyta</taxon>
        <taxon>Magnoliopsida</taxon>
        <taxon>eudicotyledons</taxon>
        <taxon>Gunneridae</taxon>
        <taxon>Pentapetalae</taxon>
        <taxon>asterids</taxon>
        <taxon>lamiids</taxon>
        <taxon>Lamiales</taxon>
        <taxon>Oleaceae</taxon>
        <taxon>Oleeae</taxon>
        <taxon>Fraxinus</taxon>
    </lineage>
</organism>
<dbReference type="GO" id="GO:0005829">
    <property type="term" value="C:cytosol"/>
    <property type="evidence" value="ECO:0007669"/>
    <property type="project" value="TreeGrafter"/>
</dbReference>
<feature type="domain" description="Glutamine amidotransferase" evidence="7">
    <location>
        <begin position="9"/>
        <end position="106"/>
    </location>
</feature>
<dbReference type="AlphaFoldDB" id="A0AAD1YZT2"/>
<evidence type="ECO:0000313" key="8">
    <source>
        <dbReference type="EMBL" id="CAI9757702.1"/>
    </source>
</evidence>
<dbReference type="GO" id="GO:0003921">
    <property type="term" value="F:GMP synthase activity"/>
    <property type="evidence" value="ECO:0007669"/>
    <property type="project" value="TreeGrafter"/>
</dbReference>
<dbReference type="InterPro" id="IPR017926">
    <property type="entry name" value="GATASE"/>
</dbReference>
<keyword evidence="6" id="KW-0732">Signal</keyword>
<dbReference type="PANTHER" id="PTHR11922">
    <property type="entry name" value="GMP SYNTHASE-RELATED"/>
    <property type="match status" value="1"/>
</dbReference>
<keyword evidence="5" id="KW-0067">ATP-binding</keyword>
<sequence length="106" mass="11873">MSPIGLVFAMFGICYGLQLIVQKTGGEVKVGEKQEFGRMEIEVEKACRLFGNRKVGDRQNVGMSHGEEAVKFPEGFEVMARSKQGSITAVENREKRLYGLQYQPEV</sequence>
<keyword evidence="2" id="KW-0547">Nucleotide-binding</keyword>